<organism evidence="7 8">
    <name type="scientific">Laodelphax striatellus</name>
    <name type="common">Small brown planthopper</name>
    <name type="synonym">Delphax striatella</name>
    <dbReference type="NCBI Taxonomy" id="195883"/>
    <lineage>
        <taxon>Eukaryota</taxon>
        <taxon>Metazoa</taxon>
        <taxon>Ecdysozoa</taxon>
        <taxon>Arthropoda</taxon>
        <taxon>Hexapoda</taxon>
        <taxon>Insecta</taxon>
        <taxon>Pterygota</taxon>
        <taxon>Neoptera</taxon>
        <taxon>Paraneoptera</taxon>
        <taxon>Hemiptera</taxon>
        <taxon>Auchenorrhyncha</taxon>
        <taxon>Fulgoroidea</taxon>
        <taxon>Delphacidae</taxon>
        <taxon>Criomorphinae</taxon>
        <taxon>Laodelphax</taxon>
    </lineage>
</organism>
<feature type="domain" description="C2H2-type" evidence="6">
    <location>
        <begin position="177"/>
        <end position="202"/>
    </location>
</feature>
<feature type="domain" description="C2H2-type" evidence="6">
    <location>
        <begin position="27"/>
        <end position="51"/>
    </location>
</feature>
<dbReference type="Gene3D" id="3.30.160.60">
    <property type="entry name" value="Classic Zinc Finger"/>
    <property type="match status" value="2"/>
</dbReference>
<dbReference type="PROSITE" id="PS50157">
    <property type="entry name" value="ZINC_FINGER_C2H2_2"/>
    <property type="match status" value="3"/>
</dbReference>
<dbReference type="SUPFAM" id="SSF57667">
    <property type="entry name" value="beta-beta-alpha zinc fingers"/>
    <property type="match status" value="3"/>
</dbReference>
<dbReference type="InterPro" id="IPR013087">
    <property type="entry name" value="Znf_C2H2_type"/>
</dbReference>
<evidence type="ECO:0000256" key="4">
    <source>
        <dbReference type="ARBA" id="ARBA00022833"/>
    </source>
</evidence>
<sequence length="210" mass="23928">MKRAGQRLPAFLARELKSLDTSVASPQQCDQCGKGYLQRHNLLRHKKYECGIVDQYNTSFYFQEPADISLNKKQALLKPCHKCGKTMSSSASLSRHKKYCGTPRMLKCDFCEKLCSRIDNLKVHMASCRKKRMDTASEGLMMQHLIGERKCEKCGKEFTKSRNLSRHSQSCGKPAQFTCPVCRKQFTRNDNLKVHIGVMHSGLTFNIQAS</sequence>
<dbReference type="Proteomes" id="UP000291343">
    <property type="component" value="Unassembled WGS sequence"/>
</dbReference>
<dbReference type="PANTHER" id="PTHR24409">
    <property type="entry name" value="ZINC FINGER PROTEIN 142"/>
    <property type="match status" value="1"/>
</dbReference>
<reference evidence="7 8" key="1">
    <citation type="journal article" date="2017" name="Gigascience">
        <title>Genome sequence of the small brown planthopper, Laodelphax striatellus.</title>
        <authorList>
            <person name="Zhu J."/>
            <person name="Jiang F."/>
            <person name="Wang X."/>
            <person name="Yang P."/>
            <person name="Bao Y."/>
            <person name="Zhao W."/>
            <person name="Wang W."/>
            <person name="Lu H."/>
            <person name="Wang Q."/>
            <person name="Cui N."/>
            <person name="Li J."/>
            <person name="Chen X."/>
            <person name="Luo L."/>
            <person name="Yu J."/>
            <person name="Kang L."/>
            <person name="Cui F."/>
        </authorList>
    </citation>
    <scope>NUCLEOTIDE SEQUENCE [LARGE SCALE GENOMIC DNA]</scope>
    <source>
        <strain evidence="7">Lst14</strain>
    </source>
</reference>
<evidence type="ECO:0000313" key="7">
    <source>
        <dbReference type="EMBL" id="RZF39483.1"/>
    </source>
</evidence>
<keyword evidence="8" id="KW-1185">Reference proteome</keyword>
<comment type="caution">
    <text evidence="7">The sequence shown here is derived from an EMBL/GenBank/DDBJ whole genome shotgun (WGS) entry which is preliminary data.</text>
</comment>
<dbReference type="OrthoDB" id="6077919at2759"/>
<dbReference type="InterPro" id="IPR036236">
    <property type="entry name" value="Znf_C2H2_sf"/>
</dbReference>
<dbReference type="SMART" id="SM00355">
    <property type="entry name" value="ZnF_C2H2"/>
    <property type="match status" value="5"/>
</dbReference>
<evidence type="ECO:0000259" key="6">
    <source>
        <dbReference type="PROSITE" id="PS50157"/>
    </source>
</evidence>
<keyword evidence="3 5" id="KW-0863">Zinc-finger</keyword>
<gene>
    <name evidence="7" type="ORF">LSTR_LSTR001004</name>
</gene>
<dbReference type="InParanoid" id="A0A482X168"/>
<name>A0A482X168_LAOST</name>
<dbReference type="GO" id="GO:0000981">
    <property type="term" value="F:DNA-binding transcription factor activity, RNA polymerase II-specific"/>
    <property type="evidence" value="ECO:0007669"/>
    <property type="project" value="TreeGrafter"/>
</dbReference>
<dbReference type="SMR" id="A0A482X168"/>
<feature type="domain" description="C2H2-type" evidence="6">
    <location>
        <begin position="149"/>
        <end position="167"/>
    </location>
</feature>
<dbReference type="GO" id="GO:0005634">
    <property type="term" value="C:nucleus"/>
    <property type="evidence" value="ECO:0007669"/>
    <property type="project" value="TreeGrafter"/>
</dbReference>
<evidence type="ECO:0000256" key="1">
    <source>
        <dbReference type="ARBA" id="ARBA00022723"/>
    </source>
</evidence>
<dbReference type="EMBL" id="QKKF02019844">
    <property type="protein sequence ID" value="RZF39483.1"/>
    <property type="molecule type" value="Genomic_DNA"/>
</dbReference>
<proteinExistence type="predicted"/>
<evidence type="ECO:0000313" key="8">
    <source>
        <dbReference type="Proteomes" id="UP000291343"/>
    </source>
</evidence>
<dbReference type="GO" id="GO:0008270">
    <property type="term" value="F:zinc ion binding"/>
    <property type="evidence" value="ECO:0007669"/>
    <property type="project" value="UniProtKB-KW"/>
</dbReference>
<dbReference type="STRING" id="195883.A0A482X168"/>
<keyword evidence="2" id="KW-0677">Repeat</keyword>
<evidence type="ECO:0000256" key="2">
    <source>
        <dbReference type="ARBA" id="ARBA00022737"/>
    </source>
</evidence>
<dbReference type="PROSITE" id="PS00028">
    <property type="entry name" value="ZINC_FINGER_C2H2_1"/>
    <property type="match status" value="1"/>
</dbReference>
<accession>A0A482X168</accession>
<protein>
    <recommendedName>
        <fullName evidence="6">C2H2-type domain-containing protein</fullName>
    </recommendedName>
</protein>
<dbReference type="AlphaFoldDB" id="A0A482X168"/>
<evidence type="ECO:0000256" key="5">
    <source>
        <dbReference type="PROSITE-ProRule" id="PRU00042"/>
    </source>
</evidence>
<evidence type="ECO:0000256" key="3">
    <source>
        <dbReference type="ARBA" id="ARBA00022771"/>
    </source>
</evidence>
<dbReference type="PANTHER" id="PTHR24409:SF295">
    <property type="entry name" value="AZ2-RELATED"/>
    <property type="match status" value="1"/>
</dbReference>
<dbReference type="Pfam" id="PF00096">
    <property type="entry name" value="zf-C2H2"/>
    <property type="match status" value="2"/>
</dbReference>
<keyword evidence="4" id="KW-0862">Zinc</keyword>
<keyword evidence="1" id="KW-0479">Metal-binding</keyword>
<dbReference type="GO" id="GO:0000977">
    <property type="term" value="F:RNA polymerase II transcription regulatory region sequence-specific DNA binding"/>
    <property type="evidence" value="ECO:0007669"/>
    <property type="project" value="TreeGrafter"/>
</dbReference>